<dbReference type="EMBL" id="WQLB01000009">
    <property type="protein sequence ID" value="MVN86805.1"/>
    <property type="molecule type" value="Genomic_DNA"/>
</dbReference>
<feature type="transmembrane region" description="Helical" evidence="1">
    <location>
        <begin position="49"/>
        <end position="69"/>
    </location>
</feature>
<keyword evidence="1" id="KW-1133">Transmembrane helix</keyword>
<evidence type="ECO:0000313" key="3">
    <source>
        <dbReference type="Proteomes" id="UP000483286"/>
    </source>
</evidence>
<reference evidence="2 3" key="1">
    <citation type="submission" date="2019-12" db="EMBL/GenBank/DDBJ databases">
        <title>Deinococcus sp. HMF7620 Genome sequencing and assembly.</title>
        <authorList>
            <person name="Kang H."/>
            <person name="Kim H."/>
            <person name="Joh K."/>
        </authorList>
    </citation>
    <scope>NUCLEOTIDE SEQUENCE [LARGE SCALE GENOMIC DNA]</scope>
    <source>
        <strain evidence="2 3">HMF7620</strain>
    </source>
</reference>
<dbReference type="Proteomes" id="UP000483286">
    <property type="component" value="Unassembled WGS sequence"/>
</dbReference>
<keyword evidence="1" id="KW-0812">Transmembrane</keyword>
<evidence type="ECO:0000313" key="2">
    <source>
        <dbReference type="EMBL" id="MVN86805.1"/>
    </source>
</evidence>
<gene>
    <name evidence="2" type="ORF">GO986_08520</name>
</gene>
<comment type="caution">
    <text evidence="2">The sequence shown here is derived from an EMBL/GenBank/DDBJ whole genome shotgun (WGS) entry which is preliminary data.</text>
</comment>
<keyword evidence="1" id="KW-0472">Membrane</keyword>
<protein>
    <submittedName>
        <fullName evidence="2">Uncharacterized protein</fullName>
    </submittedName>
</protein>
<sequence>MQRAFLFSRWDPVNPTNIIAAVLLGWAWWVYHRPFLPELLPSYSAFTQVLPWALWGWFALGFALLLLFTPRGSVWRLGAHLLASLYLGAVAYAFGAGAGGTSGVSTNTILSYVSLVLMARTAVHLAASSVWWARLVDSPPRWLRRLARIDDEEQRGGV</sequence>
<organism evidence="2 3">
    <name type="scientific">Deinococcus arboris</name>
    <dbReference type="NCBI Taxonomy" id="2682977"/>
    <lineage>
        <taxon>Bacteria</taxon>
        <taxon>Thermotogati</taxon>
        <taxon>Deinococcota</taxon>
        <taxon>Deinococci</taxon>
        <taxon>Deinococcales</taxon>
        <taxon>Deinococcaceae</taxon>
        <taxon>Deinococcus</taxon>
    </lineage>
</organism>
<accession>A0A7C9M603</accession>
<feature type="transmembrane region" description="Helical" evidence="1">
    <location>
        <begin position="12"/>
        <end position="29"/>
    </location>
</feature>
<proteinExistence type="predicted"/>
<dbReference type="RefSeq" id="WP_157458857.1">
    <property type="nucleotide sequence ID" value="NZ_WQLB01000009.1"/>
</dbReference>
<keyword evidence="3" id="KW-1185">Reference proteome</keyword>
<dbReference type="AlphaFoldDB" id="A0A7C9M603"/>
<name>A0A7C9M603_9DEIO</name>
<feature type="transmembrane region" description="Helical" evidence="1">
    <location>
        <begin position="81"/>
        <end position="100"/>
    </location>
</feature>
<feature type="transmembrane region" description="Helical" evidence="1">
    <location>
        <begin position="112"/>
        <end position="135"/>
    </location>
</feature>
<evidence type="ECO:0000256" key="1">
    <source>
        <dbReference type="SAM" id="Phobius"/>
    </source>
</evidence>